<reference evidence="1 2" key="1">
    <citation type="submission" date="2018-03" db="EMBL/GenBank/DDBJ databases">
        <title>Genomic Encyclopedia of Archaeal and Bacterial Type Strains, Phase II (KMG-II): from individual species to whole genera.</title>
        <authorList>
            <person name="Goeker M."/>
        </authorList>
    </citation>
    <scope>NUCLEOTIDE SEQUENCE [LARGE SCALE GENOMIC DNA]</scope>
    <source>
        <strain evidence="1 2">DSM 43146</strain>
    </source>
</reference>
<sequence length="76" mass="8708">MTGIGDQTEHSPARPSWDCLSCGRPWPCDPAREELARGNGRVDLAVRMWDYLEEAARDMPQAPASELFDRFLRWTD</sequence>
<evidence type="ECO:0000313" key="1">
    <source>
        <dbReference type="EMBL" id="PRX18690.1"/>
    </source>
</evidence>
<comment type="caution">
    <text evidence="1">The sequence shown here is derived from an EMBL/GenBank/DDBJ whole genome shotgun (WGS) entry which is preliminary data.</text>
</comment>
<keyword evidence="2" id="KW-1185">Reference proteome</keyword>
<protein>
    <recommendedName>
        <fullName evidence="3">Flavin reductase</fullName>
    </recommendedName>
</protein>
<evidence type="ECO:0008006" key="3">
    <source>
        <dbReference type="Google" id="ProtNLM"/>
    </source>
</evidence>
<gene>
    <name evidence="1" type="ORF">CLV67_112165</name>
</gene>
<dbReference type="AlphaFoldDB" id="A0A2T0K6R0"/>
<organism evidence="1 2">
    <name type="scientific">Actinoplanes italicus</name>
    <dbReference type="NCBI Taxonomy" id="113567"/>
    <lineage>
        <taxon>Bacteria</taxon>
        <taxon>Bacillati</taxon>
        <taxon>Actinomycetota</taxon>
        <taxon>Actinomycetes</taxon>
        <taxon>Micromonosporales</taxon>
        <taxon>Micromonosporaceae</taxon>
        <taxon>Actinoplanes</taxon>
    </lineage>
</organism>
<proteinExistence type="predicted"/>
<accession>A0A2T0K6R0</accession>
<dbReference type="RefSeq" id="WP_106323524.1">
    <property type="nucleotide sequence ID" value="NZ_BOMO01000108.1"/>
</dbReference>
<name>A0A2T0K6R0_9ACTN</name>
<evidence type="ECO:0000313" key="2">
    <source>
        <dbReference type="Proteomes" id="UP000239415"/>
    </source>
</evidence>
<dbReference type="OrthoDB" id="3393036at2"/>
<dbReference type="Proteomes" id="UP000239415">
    <property type="component" value="Unassembled WGS sequence"/>
</dbReference>
<dbReference type="EMBL" id="PVMZ01000012">
    <property type="protein sequence ID" value="PRX18690.1"/>
    <property type="molecule type" value="Genomic_DNA"/>
</dbReference>